<evidence type="ECO:0000256" key="2">
    <source>
        <dbReference type="SAM" id="Phobius"/>
    </source>
</evidence>
<dbReference type="InterPro" id="IPR026467">
    <property type="entry name" value="Ser/Gly_Cys_C_dom"/>
</dbReference>
<feature type="transmembrane region" description="Helical" evidence="2">
    <location>
        <begin position="178"/>
        <end position="195"/>
    </location>
</feature>
<feature type="region of interest" description="Disordered" evidence="1">
    <location>
        <begin position="281"/>
        <end position="302"/>
    </location>
</feature>
<dbReference type="EMBL" id="NOVD01000001">
    <property type="protein sequence ID" value="PCK29357.1"/>
    <property type="molecule type" value="Genomic_DNA"/>
</dbReference>
<keyword evidence="2" id="KW-0472">Membrane</keyword>
<evidence type="ECO:0000313" key="4">
    <source>
        <dbReference type="Proteomes" id="UP000230886"/>
    </source>
</evidence>
<sequence>MHDHTDTWGIPSQTFLQWYLVAAAVAIGLSLYSRMTARRSPVVVDAVRRPLTPPEIGALTSDYQAVLASMAILRSAELISTEGKTKLALTAEDKNRLDWFTRTVHKRLGNGKVPLRQVRLMGRLNIALAQLRTTLIDEGYLQRRQDGLTAALRTVPIVAVIALGVVRLVAGIAGGKPVGFLLLTIIVLALMIPLLRIKRRRTALGDSELRRLKHENSYLSPKLRPAYTSYGPSLAGLSAALFGAGALVLIDPALAGAVAAGAAYSPGGGSSSYYSCGSSSGSSGSDGGGGSGSSCGGGGCGG</sequence>
<evidence type="ECO:0000313" key="3">
    <source>
        <dbReference type="EMBL" id="PCK29357.1"/>
    </source>
</evidence>
<dbReference type="Proteomes" id="UP000230886">
    <property type="component" value="Unassembled WGS sequence"/>
</dbReference>
<name>A0A2A5JJ27_RHOSG</name>
<organism evidence="3 4">
    <name type="scientific">Rhodococcus qingshengii</name>
    <dbReference type="NCBI Taxonomy" id="334542"/>
    <lineage>
        <taxon>Bacteria</taxon>
        <taxon>Bacillati</taxon>
        <taxon>Actinomycetota</taxon>
        <taxon>Actinomycetes</taxon>
        <taxon>Mycobacteriales</taxon>
        <taxon>Nocardiaceae</taxon>
        <taxon>Rhodococcus</taxon>
        <taxon>Rhodococcus erythropolis group</taxon>
    </lineage>
</organism>
<protein>
    <submittedName>
        <fullName evidence="3">TIGR04222 domain-containing membrane protein</fullName>
    </submittedName>
</protein>
<gene>
    <name evidence="3" type="ORF">CHR55_03000</name>
</gene>
<feature type="transmembrane region" description="Helical" evidence="2">
    <location>
        <begin position="150"/>
        <end position="172"/>
    </location>
</feature>
<comment type="caution">
    <text evidence="3">The sequence shown here is derived from an EMBL/GenBank/DDBJ whole genome shotgun (WGS) entry which is preliminary data.</text>
</comment>
<dbReference type="RefSeq" id="WP_099696906.1">
    <property type="nucleotide sequence ID" value="NZ_NOVD01000001.1"/>
</dbReference>
<reference evidence="3 4" key="1">
    <citation type="submission" date="2017-07" db="EMBL/GenBank/DDBJ databases">
        <title>Draft sequence of Rhodococcus enclensis 23b-28.</title>
        <authorList>
            <person name="Besaury L."/>
            <person name="Sancelme M."/>
            <person name="Amato P."/>
            <person name="Lallement A."/>
            <person name="Delort A.-M."/>
        </authorList>
    </citation>
    <scope>NUCLEOTIDE SEQUENCE [LARGE SCALE GENOMIC DNA]</scope>
    <source>
        <strain evidence="3 4">23b-28</strain>
    </source>
</reference>
<keyword evidence="2" id="KW-0812">Transmembrane</keyword>
<evidence type="ECO:0000256" key="1">
    <source>
        <dbReference type="SAM" id="MobiDB-lite"/>
    </source>
</evidence>
<feature type="compositionally biased region" description="Gly residues" evidence="1">
    <location>
        <begin position="284"/>
        <end position="302"/>
    </location>
</feature>
<proteinExistence type="predicted"/>
<accession>A0A2A5JJ27</accession>
<dbReference type="NCBIfam" id="TIGR04222">
    <property type="entry name" value="near_uncomplex"/>
    <property type="match status" value="1"/>
</dbReference>
<keyword evidence="2" id="KW-1133">Transmembrane helix</keyword>
<feature type="transmembrane region" description="Helical" evidence="2">
    <location>
        <begin position="15"/>
        <end position="32"/>
    </location>
</feature>
<dbReference type="AlphaFoldDB" id="A0A2A5JJ27"/>